<dbReference type="Pfam" id="PF14306">
    <property type="entry name" value="PUA_2"/>
    <property type="match status" value="1"/>
</dbReference>
<dbReference type="InterPro" id="IPR002650">
    <property type="entry name" value="Sulphate_adenylyltransferase"/>
</dbReference>
<dbReference type="PANTHER" id="PTHR43509:SF1">
    <property type="entry name" value="SULFATE ADENYLYLTRANSFERASE"/>
    <property type="match status" value="1"/>
</dbReference>
<evidence type="ECO:0000256" key="7">
    <source>
        <dbReference type="ARBA" id="ARBA00049370"/>
    </source>
</evidence>
<feature type="domain" description="Sulphate adenylyltransferase catalytic" evidence="9">
    <location>
        <begin position="174"/>
        <end position="384"/>
    </location>
</feature>
<dbReference type="Gene3D" id="3.40.50.620">
    <property type="entry name" value="HUPs"/>
    <property type="match status" value="1"/>
</dbReference>
<dbReference type="GO" id="GO:0005524">
    <property type="term" value="F:ATP binding"/>
    <property type="evidence" value="ECO:0007669"/>
    <property type="project" value="UniProtKB-KW"/>
</dbReference>
<dbReference type="GO" id="GO:0004781">
    <property type="term" value="F:sulfate adenylyltransferase (ATP) activity"/>
    <property type="evidence" value="ECO:0007669"/>
    <property type="project" value="UniProtKB-UniRule"/>
</dbReference>
<dbReference type="SUPFAM" id="SSF88697">
    <property type="entry name" value="PUA domain-like"/>
    <property type="match status" value="1"/>
</dbReference>
<evidence type="ECO:0000259" key="9">
    <source>
        <dbReference type="Pfam" id="PF01747"/>
    </source>
</evidence>
<dbReference type="InterPro" id="IPR015947">
    <property type="entry name" value="PUA-like_sf"/>
</dbReference>
<protein>
    <recommendedName>
        <fullName evidence="8">Sulfate adenylyltransferase</fullName>
        <ecNumber evidence="8">2.7.7.4</ecNumber>
    </recommendedName>
    <alternativeName>
        <fullName evidence="8">ATP-sulfurylase</fullName>
    </alternativeName>
    <alternativeName>
        <fullName evidence="8">Sulfate adenylate transferase</fullName>
        <shortName evidence="8">SAT</shortName>
    </alternativeName>
</protein>
<evidence type="ECO:0000313" key="12">
    <source>
        <dbReference type="Proteomes" id="UP000249354"/>
    </source>
</evidence>
<sequence>MSAVKDGIAPHGGTLINRLASPEQKKEFESKAENLPRVALDQRAASDLVMIAIGGFSPLTGFMGKADYEPVVTDMRLASGVPWSVPVTLSVSEAVAEPLKIGELVRLDDENGRFIGVLELSEKYTYDKKKEAINVYRTDEDKHPGVKVVYDQGPINLAGDVWLLARDAHPLFPDYQIDPVESRKQFRDRGWKTIVGFQTRNPIHRAHEYIQKCALETVDGLFLHPLVGATKSDDIPADVRMRCYEIMMERYFPQDRVILAINPSAMRYAGPREAIFHALIRKNYGCTHFIVGRDHAGVGDYYGTYDAQAIFDEFEAGELGITPMKFEHAFYCTRTSTMATTKTSPSTPEERVHLSGTKVRALLREGKMPPPEFSRPEVAAELVKAMQG</sequence>
<dbReference type="GO" id="GO:0000103">
    <property type="term" value="P:sulfate assimilation"/>
    <property type="evidence" value="ECO:0007669"/>
    <property type="project" value="UniProtKB-UniRule"/>
</dbReference>
<evidence type="ECO:0000256" key="3">
    <source>
        <dbReference type="ARBA" id="ARBA00022695"/>
    </source>
</evidence>
<keyword evidence="5 8" id="KW-0067">ATP-binding</keyword>
<dbReference type="InterPro" id="IPR014729">
    <property type="entry name" value="Rossmann-like_a/b/a_fold"/>
</dbReference>
<comment type="similarity">
    <text evidence="6 8">Belongs to the sulfate adenylyltransferase family.</text>
</comment>
<reference evidence="12" key="1">
    <citation type="submission" date="2018-04" db="EMBL/GenBank/DDBJ databases">
        <authorList>
            <person name="Cornet L."/>
        </authorList>
    </citation>
    <scope>NUCLEOTIDE SEQUENCE [LARGE SCALE GENOMIC DNA]</scope>
</reference>
<proteinExistence type="inferred from homology"/>
<comment type="caution">
    <text evidence="11">The sequence shown here is derived from an EMBL/GenBank/DDBJ whole genome shotgun (WGS) entry which is preliminary data.</text>
</comment>
<dbReference type="HAMAP" id="MF_00066">
    <property type="entry name" value="Sulf_adenylyltr"/>
    <property type="match status" value="1"/>
</dbReference>
<accession>A0A2W4UBW0</accession>
<dbReference type="Proteomes" id="UP000249354">
    <property type="component" value="Unassembled WGS sequence"/>
</dbReference>
<dbReference type="Gene3D" id="3.10.400.10">
    <property type="entry name" value="Sulfate adenylyltransferase"/>
    <property type="match status" value="1"/>
</dbReference>
<dbReference type="GO" id="GO:0070814">
    <property type="term" value="P:hydrogen sulfide biosynthetic process"/>
    <property type="evidence" value="ECO:0007669"/>
    <property type="project" value="UniProtKB-UniRule"/>
</dbReference>
<evidence type="ECO:0000256" key="1">
    <source>
        <dbReference type="ARBA" id="ARBA00005048"/>
    </source>
</evidence>
<dbReference type="EC" id="2.7.7.4" evidence="8"/>
<dbReference type="EMBL" id="QBMC01000079">
    <property type="protein sequence ID" value="PZO16550.1"/>
    <property type="molecule type" value="Genomic_DNA"/>
</dbReference>
<evidence type="ECO:0000259" key="10">
    <source>
        <dbReference type="Pfam" id="PF14306"/>
    </source>
</evidence>
<keyword evidence="4 8" id="KW-0547">Nucleotide-binding</keyword>
<dbReference type="Pfam" id="PF01747">
    <property type="entry name" value="ATP-sulfurylase"/>
    <property type="match status" value="1"/>
</dbReference>
<dbReference type="UniPathway" id="UPA00140">
    <property type="reaction ID" value="UER00204"/>
</dbReference>
<dbReference type="InterPro" id="IPR024951">
    <property type="entry name" value="Sulfurylase_cat_dom"/>
</dbReference>
<dbReference type="InterPro" id="IPR020792">
    <property type="entry name" value="SO4_adenylyltransferase_pro"/>
</dbReference>
<evidence type="ECO:0000256" key="4">
    <source>
        <dbReference type="ARBA" id="ARBA00022741"/>
    </source>
</evidence>
<feature type="domain" description="ATP-sulfurylase PUA-like" evidence="10">
    <location>
        <begin position="8"/>
        <end position="165"/>
    </location>
</feature>
<comment type="catalytic activity">
    <reaction evidence="7 8">
        <text>sulfate + ATP + H(+) = adenosine 5'-phosphosulfate + diphosphate</text>
        <dbReference type="Rhea" id="RHEA:18133"/>
        <dbReference type="ChEBI" id="CHEBI:15378"/>
        <dbReference type="ChEBI" id="CHEBI:16189"/>
        <dbReference type="ChEBI" id="CHEBI:30616"/>
        <dbReference type="ChEBI" id="CHEBI:33019"/>
        <dbReference type="ChEBI" id="CHEBI:58243"/>
        <dbReference type="EC" id="2.7.7.4"/>
    </reaction>
</comment>
<dbReference type="InterPro" id="IPR025980">
    <property type="entry name" value="ATP-Sase_PUA-like_dom"/>
</dbReference>
<evidence type="ECO:0000256" key="8">
    <source>
        <dbReference type="HAMAP-Rule" id="MF_00066"/>
    </source>
</evidence>
<organism evidence="11 12">
    <name type="scientific">Leptolyngbya foveolarum</name>
    <dbReference type="NCBI Taxonomy" id="47253"/>
    <lineage>
        <taxon>Bacteria</taxon>
        <taxon>Bacillati</taxon>
        <taxon>Cyanobacteriota</taxon>
        <taxon>Cyanophyceae</taxon>
        <taxon>Leptolyngbyales</taxon>
        <taxon>Leptolyngbyaceae</taxon>
        <taxon>Leptolyngbya group</taxon>
        <taxon>Leptolyngbya</taxon>
    </lineage>
</organism>
<dbReference type="NCBIfam" id="TIGR00339">
    <property type="entry name" value="sopT"/>
    <property type="match status" value="1"/>
</dbReference>
<keyword evidence="2 8" id="KW-0808">Transferase</keyword>
<gene>
    <name evidence="8 11" type="primary">sat</name>
    <name evidence="11" type="ORF">DCF25_12385</name>
</gene>
<keyword evidence="3 8" id="KW-0548">Nucleotidyltransferase</keyword>
<evidence type="ECO:0000256" key="2">
    <source>
        <dbReference type="ARBA" id="ARBA00022679"/>
    </source>
</evidence>
<reference evidence="11 12" key="2">
    <citation type="submission" date="2018-06" db="EMBL/GenBank/DDBJ databases">
        <title>Metagenomic assembly of (sub)arctic Cyanobacteria and their associated microbiome from non-axenic cultures.</title>
        <authorList>
            <person name="Baurain D."/>
        </authorList>
    </citation>
    <scope>NUCLEOTIDE SEQUENCE [LARGE SCALE GENOMIC DNA]</scope>
    <source>
        <strain evidence="11">ULC129bin1</strain>
    </source>
</reference>
<dbReference type="AlphaFoldDB" id="A0A2W4UBW0"/>
<evidence type="ECO:0000256" key="5">
    <source>
        <dbReference type="ARBA" id="ARBA00022840"/>
    </source>
</evidence>
<dbReference type="CDD" id="cd00517">
    <property type="entry name" value="ATPS"/>
    <property type="match status" value="1"/>
</dbReference>
<dbReference type="NCBIfam" id="NF003166">
    <property type="entry name" value="PRK04149.1"/>
    <property type="match status" value="1"/>
</dbReference>
<dbReference type="SUPFAM" id="SSF52374">
    <property type="entry name" value="Nucleotidylyl transferase"/>
    <property type="match status" value="1"/>
</dbReference>
<comment type="pathway">
    <text evidence="1 8">Sulfur metabolism; hydrogen sulfide biosynthesis; sulfite from sulfate: step 1/3.</text>
</comment>
<evidence type="ECO:0000313" key="11">
    <source>
        <dbReference type="EMBL" id="PZO16550.1"/>
    </source>
</evidence>
<name>A0A2W4UBW0_9CYAN</name>
<dbReference type="PANTHER" id="PTHR43509">
    <property type="match status" value="1"/>
</dbReference>
<evidence type="ECO:0000256" key="6">
    <source>
        <dbReference type="ARBA" id="ARBA00037980"/>
    </source>
</evidence>